<dbReference type="AlphaFoldDB" id="A0A9P0AVZ5"/>
<dbReference type="InterPro" id="IPR013087">
    <property type="entry name" value="Znf_C2H2_type"/>
</dbReference>
<evidence type="ECO:0000256" key="5">
    <source>
        <dbReference type="PROSITE-ProRule" id="PRU00042"/>
    </source>
</evidence>
<dbReference type="InterPro" id="IPR036236">
    <property type="entry name" value="Znf_C2H2_sf"/>
</dbReference>
<dbReference type="Gene3D" id="3.30.160.60">
    <property type="entry name" value="Classic Zinc Finger"/>
    <property type="match status" value="3"/>
</dbReference>
<organism evidence="7 8">
    <name type="scientific">Brassicogethes aeneus</name>
    <name type="common">Rape pollen beetle</name>
    <name type="synonym">Meligethes aeneus</name>
    <dbReference type="NCBI Taxonomy" id="1431903"/>
    <lineage>
        <taxon>Eukaryota</taxon>
        <taxon>Metazoa</taxon>
        <taxon>Ecdysozoa</taxon>
        <taxon>Arthropoda</taxon>
        <taxon>Hexapoda</taxon>
        <taxon>Insecta</taxon>
        <taxon>Pterygota</taxon>
        <taxon>Neoptera</taxon>
        <taxon>Endopterygota</taxon>
        <taxon>Coleoptera</taxon>
        <taxon>Polyphaga</taxon>
        <taxon>Cucujiformia</taxon>
        <taxon>Nitidulidae</taxon>
        <taxon>Meligethinae</taxon>
        <taxon>Brassicogethes</taxon>
    </lineage>
</organism>
<keyword evidence="2" id="KW-0677">Repeat</keyword>
<evidence type="ECO:0000256" key="2">
    <source>
        <dbReference type="ARBA" id="ARBA00022737"/>
    </source>
</evidence>
<dbReference type="GO" id="GO:0008270">
    <property type="term" value="F:zinc ion binding"/>
    <property type="evidence" value="ECO:0007669"/>
    <property type="project" value="UniProtKB-KW"/>
</dbReference>
<feature type="domain" description="C2H2-type" evidence="6">
    <location>
        <begin position="141"/>
        <end position="168"/>
    </location>
</feature>
<dbReference type="PROSITE" id="PS00028">
    <property type="entry name" value="ZINC_FINGER_C2H2_1"/>
    <property type="match status" value="2"/>
</dbReference>
<accession>A0A9P0AVZ5</accession>
<sequence>MEQIGVKKEPSTSGIAIKQEIKEEFDDSDNCMVYDDFGVKKESEEDNFDEVKQVEIKSEAKEMFLDQGSKINDSVEESDYIKEEGMLDTKIEMEYPHDQNDDLSGKEKSLKCEICPKKYKTKAGLFNHKKYFHKKHELEKFKCDKCDYVTVRESTLKLHLKIHDKQSYLKCHYCQYMAAKLTTLHAHILIKHKIENEKDNKIKITSKIHNCPKCSYSNVSKSHFNNHITKCLKLKNFEYYECHLCDHKTTHKNHLATHIKTHNKIKEFKCLFCTHRCNIKQSLDNHMLTKHSDLLNESNKNIITSKIHYCQHCNYKTANPIHLKRHFKHKHS</sequence>
<evidence type="ECO:0000256" key="1">
    <source>
        <dbReference type="ARBA" id="ARBA00022723"/>
    </source>
</evidence>
<gene>
    <name evidence="7" type="ORF">MELIAE_LOCUS2455</name>
</gene>
<dbReference type="SUPFAM" id="SSF57667">
    <property type="entry name" value="beta-beta-alpha zinc fingers"/>
    <property type="match status" value="2"/>
</dbReference>
<protein>
    <recommendedName>
        <fullName evidence="6">C2H2-type domain-containing protein</fullName>
    </recommendedName>
</protein>
<dbReference type="OrthoDB" id="3561125at2759"/>
<dbReference type="Proteomes" id="UP001154078">
    <property type="component" value="Chromosome 11"/>
</dbReference>
<dbReference type="EMBL" id="OV121142">
    <property type="protein sequence ID" value="CAH0549256.1"/>
    <property type="molecule type" value="Genomic_DNA"/>
</dbReference>
<keyword evidence="3 5" id="KW-0863">Zinc-finger</keyword>
<feature type="domain" description="C2H2-type" evidence="6">
    <location>
        <begin position="240"/>
        <end position="267"/>
    </location>
</feature>
<reference evidence="7" key="1">
    <citation type="submission" date="2021-12" db="EMBL/GenBank/DDBJ databases">
        <authorList>
            <person name="King R."/>
        </authorList>
    </citation>
    <scope>NUCLEOTIDE SEQUENCE</scope>
</reference>
<keyword evidence="8" id="KW-1185">Reference proteome</keyword>
<evidence type="ECO:0000313" key="7">
    <source>
        <dbReference type="EMBL" id="CAH0549256.1"/>
    </source>
</evidence>
<dbReference type="Pfam" id="PF13909">
    <property type="entry name" value="zf-H2C2_5"/>
    <property type="match status" value="1"/>
</dbReference>
<dbReference type="PANTHER" id="PTHR24379:SF121">
    <property type="entry name" value="C2H2-TYPE DOMAIN-CONTAINING PROTEIN"/>
    <property type="match status" value="1"/>
</dbReference>
<dbReference type="PROSITE" id="PS50157">
    <property type="entry name" value="ZINC_FINGER_C2H2_2"/>
    <property type="match status" value="3"/>
</dbReference>
<dbReference type="SMART" id="SM00355">
    <property type="entry name" value="ZnF_C2H2"/>
    <property type="match status" value="7"/>
</dbReference>
<name>A0A9P0AVZ5_BRAAE</name>
<keyword evidence="1" id="KW-0479">Metal-binding</keyword>
<keyword evidence="4" id="KW-0862">Zinc</keyword>
<feature type="domain" description="C2H2-type" evidence="6">
    <location>
        <begin position="110"/>
        <end position="141"/>
    </location>
</feature>
<dbReference type="PANTHER" id="PTHR24379">
    <property type="entry name" value="KRAB AND ZINC FINGER DOMAIN-CONTAINING"/>
    <property type="match status" value="1"/>
</dbReference>
<evidence type="ECO:0000256" key="4">
    <source>
        <dbReference type="ARBA" id="ARBA00022833"/>
    </source>
</evidence>
<evidence type="ECO:0000313" key="8">
    <source>
        <dbReference type="Proteomes" id="UP001154078"/>
    </source>
</evidence>
<evidence type="ECO:0000259" key="6">
    <source>
        <dbReference type="PROSITE" id="PS50157"/>
    </source>
</evidence>
<evidence type="ECO:0000256" key="3">
    <source>
        <dbReference type="ARBA" id="ARBA00022771"/>
    </source>
</evidence>
<dbReference type="Pfam" id="PF00096">
    <property type="entry name" value="zf-C2H2"/>
    <property type="match status" value="1"/>
</dbReference>
<proteinExistence type="predicted"/>